<dbReference type="Gramene" id="TRITD2Bv1G063770.1">
    <property type="protein sequence ID" value="TRITD2Bv1G063770.1"/>
    <property type="gene ID" value="TRITD2Bv1G063770"/>
</dbReference>
<reference evidence="2 3" key="1">
    <citation type="submission" date="2017-09" db="EMBL/GenBank/DDBJ databases">
        <authorList>
            <consortium name="International Durum Wheat Genome Sequencing Consortium (IDWGSC)"/>
            <person name="Milanesi L."/>
        </authorList>
    </citation>
    <scope>NUCLEOTIDE SEQUENCE [LARGE SCALE GENOMIC DNA]</scope>
    <source>
        <strain evidence="3">cv. Svevo</strain>
    </source>
</reference>
<accession>A0A9R1RJI3</accession>
<gene>
    <name evidence="2" type="ORF">TRITD_2Bv1G063770</name>
</gene>
<evidence type="ECO:0000256" key="1">
    <source>
        <dbReference type="SAM" id="MobiDB-lite"/>
    </source>
</evidence>
<feature type="compositionally biased region" description="Pro residues" evidence="1">
    <location>
        <begin position="18"/>
        <end position="34"/>
    </location>
</feature>
<feature type="region of interest" description="Disordered" evidence="1">
    <location>
        <begin position="18"/>
        <end position="38"/>
    </location>
</feature>
<name>A0A9R1RJI3_TRITD</name>
<proteinExistence type="predicted"/>
<evidence type="ECO:0000313" key="2">
    <source>
        <dbReference type="EMBL" id="VAH43699.1"/>
    </source>
</evidence>
<sequence length="161" mass="17272">MRAAPSCPATFPRQPCPPPIHLLSPSAPPSPNPPSSLAGAALPRSIYFPFPRHRRTFPRLNLQRCRRLVVGHAVLPLSLDFRGAKTQRDLRGAWHNHCLPAATCPPSSPCLPAVIHFLSGSPPLDAGQGEELSRSGGHQGFASSGSGGHGLRRLICCFPWL</sequence>
<organism evidence="2 3">
    <name type="scientific">Triticum turgidum subsp. durum</name>
    <name type="common">Durum wheat</name>
    <name type="synonym">Triticum durum</name>
    <dbReference type="NCBI Taxonomy" id="4567"/>
    <lineage>
        <taxon>Eukaryota</taxon>
        <taxon>Viridiplantae</taxon>
        <taxon>Streptophyta</taxon>
        <taxon>Embryophyta</taxon>
        <taxon>Tracheophyta</taxon>
        <taxon>Spermatophyta</taxon>
        <taxon>Magnoliopsida</taxon>
        <taxon>Liliopsida</taxon>
        <taxon>Poales</taxon>
        <taxon>Poaceae</taxon>
        <taxon>BOP clade</taxon>
        <taxon>Pooideae</taxon>
        <taxon>Triticodae</taxon>
        <taxon>Triticeae</taxon>
        <taxon>Triticinae</taxon>
        <taxon>Triticum</taxon>
    </lineage>
</organism>
<evidence type="ECO:0000313" key="3">
    <source>
        <dbReference type="Proteomes" id="UP000324705"/>
    </source>
</evidence>
<dbReference type="Proteomes" id="UP000324705">
    <property type="component" value="Chromosome 2B"/>
</dbReference>
<protein>
    <submittedName>
        <fullName evidence="2">Uncharacterized protein</fullName>
    </submittedName>
</protein>
<dbReference type="AlphaFoldDB" id="A0A9R1RJI3"/>
<dbReference type="EMBL" id="LT934114">
    <property type="protein sequence ID" value="VAH43699.1"/>
    <property type="molecule type" value="Genomic_DNA"/>
</dbReference>
<feature type="region of interest" description="Disordered" evidence="1">
    <location>
        <begin position="126"/>
        <end position="148"/>
    </location>
</feature>
<keyword evidence="3" id="KW-1185">Reference proteome</keyword>